<evidence type="ECO:0000259" key="1">
    <source>
        <dbReference type="Pfam" id="PF12697"/>
    </source>
</evidence>
<gene>
    <name evidence="2" type="ORF">B0A52_06440</name>
</gene>
<dbReference type="SUPFAM" id="SSF53474">
    <property type="entry name" value="alpha/beta-Hydrolases"/>
    <property type="match status" value="1"/>
</dbReference>
<sequence length="402" mass="44102">MTKTSTDQDKQDASELKFGRDIGEAYKAGNNVQMILAYYPPQANCAEFYVPVTFESENIVFDFPVWADDFALQDFLAIATTRASAMLPSIVTGTKKEKVTRQIAASFCTPKNPSGKEKTVILATHGIGQARNHWNSPYKPSEYNFVQHAISQGYSVFFYDRLSNGDSEITSGYETQLSTQVALLQELTTLVKSGEYTPGIGKPGKLAIMGFSFGSYVTHAAIGSKPDIADAVILTAIGLNTTGVNANGLVRSFAPRIAADQNPLRFGDLDTGYLTWADKFSQVNTYFKPPFYDVQTIDFVEKYKSIFSIAEFLTILAGKDNNGDFDASGFTGPALAITGRNDYIVCDGSCDGIFDEPASTFYQNAQPFVPYLHPDSSHNFNFHKNATGAYQVITDFLGEHLK</sequence>
<proteinExistence type="predicted"/>
<evidence type="ECO:0000313" key="2">
    <source>
        <dbReference type="EMBL" id="RVX69795.1"/>
    </source>
</evidence>
<dbReference type="EMBL" id="NAJM01000027">
    <property type="protein sequence ID" value="RVX69795.1"/>
    <property type="molecule type" value="Genomic_DNA"/>
</dbReference>
<dbReference type="Proteomes" id="UP000288859">
    <property type="component" value="Unassembled WGS sequence"/>
</dbReference>
<dbReference type="OrthoDB" id="190201at2759"/>
<protein>
    <recommendedName>
        <fullName evidence="1">AB hydrolase-1 domain-containing protein</fullName>
    </recommendedName>
</protein>
<feature type="domain" description="AB hydrolase-1" evidence="1">
    <location>
        <begin position="122"/>
        <end position="304"/>
    </location>
</feature>
<organism evidence="2 3">
    <name type="scientific">Exophiala mesophila</name>
    <name type="common">Black yeast-like fungus</name>
    <dbReference type="NCBI Taxonomy" id="212818"/>
    <lineage>
        <taxon>Eukaryota</taxon>
        <taxon>Fungi</taxon>
        <taxon>Dikarya</taxon>
        <taxon>Ascomycota</taxon>
        <taxon>Pezizomycotina</taxon>
        <taxon>Eurotiomycetes</taxon>
        <taxon>Chaetothyriomycetidae</taxon>
        <taxon>Chaetothyriales</taxon>
        <taxon>Herpotrichiellaceae</taxon>
        <taxon>Exophiala</taxon>
    </lineage>
</organism>
<comment type="caution">
    <text evidence="2">The sequence shown here is derived from an EMBL/GenBank/DDBJ whole genome shotgun (WGS) entry which is preliminary data.</text>
</comment>
<reference evidence="2 3" key="1">
    <citation type="submission" date="2017-03" db="EMBL/GenBank/DDBJ databases">
        <title>Genomes of endolithic fungi from Antarctica.</title>
        <authorList>
            <person name="Coleine C."/>
            <person name="Masonjones S."/>
            <person name="Stajich J.E."/>
        </authorList>
    </citation>
    <scope>NUCLEOTIDE SEQUENCE [LARGE SCALE GENOMIC DNA]</scope>
    <source>
        <strain evidence="2 3">CCFEE 6314</strain>
    </source>
</reference>
<dbReference type="AlphaFoldDB" id="A0A438N244"/>
<dbReference type="InterPro" id="IPR000073">
    <property type="entry name" value="AB_hydrolase_1"/>
</dbReference>
<name>A0A438N244_EXOME</name>
<dbReference type="VEuPathDB" id="FungiDB:PV10_08085"/>
<dbReference type="Gene3D" id="3.40.50.1820">
    <property type="entry name" value="alpha/beta hydrolase"/>
    <property type="match status" value="1"/>
</dbReference>
<accession>A0A438N244</accession>
<dbReference type="InterPro" id="IPR029058">
    <property type="entry name" value="AB_hydrolase_fold"/>
</dbReference>
<evidence type="ECO:0000313" key="3">
    <source>
        <dbReference type="Proteomes" id="UP000288859"/>
    </source>
</evidence>
<dbReference type="Pfam" id="PF12697">
    <property type="entry name" value="Abhydrolase_6"/>
    <property type="match status" value="1"/>
</dbReference>